<comment type="caution">
    <text evidence="1">The sequence shown here is derived from an EMBL/GenBank/DDBJ whole genome shotgun (WGS) entry which is preliminary data.</text>
</comment>
<evidence type="ECO:0000313" key="2">
    <source>
        <dbReference type="Proteomes" id="UP000607653"/>
    </source>
</evidence>
<keyword evidence="2" id="KW-1185">Reference proteome</keyword>
<dbReference type="Proteomes" id="UP000607653">
    <property type="component" value="Unassembled WGS sequence"/>
</dbReference>
<dbReference type="EMBL" id="DUZY01000003">
    <property type="protein sequence ID" value="DAD32059.1"/>
    <property type="molecule type" value="Genomic_DNA"/>
</dbReference>
<evidence type="ECO:0000313" key="1">
    <source>
        <dbReference type="EMBL" id="DAD32059.1"/>
    </source>
</evidence>
<dbReference type="PANTHER" id="PTHR31966:SF3">
    <property type="entry name" value="OS05G0501700 PROTEIN"/>
    <property type="match status" value="1"/>
</dbReference>
<reference evidence="1 2" key="1">
    <citation type="journal article" date="2020" name="Mol. Biol. Evol.">
        <title>Distinct Expression and Methylation Patterns for Genes with Different Fates following a Single Whole-Genome Duplication in Flowering Plants.</title>
        <authorList>
            <person name="Shi T."/>
            <person name="Rahmani R.S."/>
            <person name="Gugger P.F."/>
            <person name="Wang M."/>
            <person name="Li H."/>
            <person name="Zhang Y."/>
            <person name="Li Z."/>
            <person name="Wang Q."/>
            <person name="Van de Peer Y."/>
            <person name="Marchal K."/>
            <person name="Chen J."/>
        </authorList>
    </citation>
    <scope>NUCLEOTIDE SEQUENCE [LARGE SCALE GENOMIC DNA]</scope>
    <source>
        <tissue evidence="1">Leaf</tissue>
    </source>
</reference>
<organism evidence="1 2">
    <name type="scientific">Nelumbo nucifera</name>
    <name type="common">Sacred lotus</name>
    <dbReference type="NCBI Taxonomy" id="4432"/>
    <lineage>
        <taxon>Eukaryota</taxon>
        <taxon>Viridiplantae</taxon>
        <taxon>Streptophyta</taxon>
        <taxon>Embryophyta</taxon>
        <taxon>Tracheophyta</taxon>
        <taxon>Spermatophyta</taxon>
        <taxon>Magnoliopsida</taxon>
        <taxon>Proteales</taxon>
        <taxon>Nelumbonaceae</taxon>
        <taxon>Nelumbo</taxon>
    </lineage>
</organism>
<gene>
    <name evidence="1" type="ORF">HUJ06_010909</name>
</gene>
<proteinExistence type="predicted"/>
<name>A0A822YL97_NELNU</name>
<dbReference type="AlphaFoldDB" id="A0A822YL97"/>
<sequence length="111" mass="12101">MKERLCLEVERLGMGAVIMGSRGFGASNRTSKGHLGSGWTEHNMVLHGWTGALASLNLKPSKSLLARFRDAKKWRRGGYDEIMAGALVEKEEAVVSEEGTTSFIVSSFGRT</sequence>
<dbReference type="InterPro" id="IPR044162">
    <property type="entry name" value="PHOS32/34"/>
</dbReference>
<accession>A0A822YL97</accession>
<dbReference type="PANTHER" id="PTHR31966">
    <property type="entry name" value="OS01G0783500 PROTEIN"/>
    <property type="match status" value="1"/>
</dbReference>
<protein>
    <submittedName>
        <fullName evidence="1">Uncharacterized protein</fullName>
    </submittedName>
</protein>